<sequence length="167" mass="18501">MYLKIKAKEEKQSSAEPVTFLMKPLELSKVPKVSCTNLLKKNREGGCSTVAPPQVPRKTFLAQTNGRRRKRVGISKGLERSIRIDGNGNFRLEAGDSIGDTTVEPRGGPVKVTAVGMEVEHLVHESTFHPVEEAGVPLLRPTPAGAVHRRPEIHQSEEEKKRRKGHK</sequence>
<dbReference type="AlphaFoldDB" id="A0AAV7GKE3"/>
<evidence type="ECO:0000313" key="2">
    <source>
        <dbReference type="EMBL" id="KAH0456230.1"/>
    </source>
</evidence>
<name>A0AAV7GKE3_DENCH</name>
<protein>
    <submittedName>
        <fullName evidence="2">Uncharacterized protein</fullName>
    </submittedName>
</protein>
<comment type="caution">
    <text evidence="2">The sequence shown here is derived from an EMBL/GenBank/DDBJ whole genome shotgun (WGS) entry which is preliminary data.</text>
</comment>
<organism evidence="2 3">
    <name type="scientific">Dendrobium chrysotoxum</name>
    <name type="common">Orchid</name>
    <dbReference type="NCBI Taxonomy" id="161865"/>
    <lineage>
        <taxon>Eukaryota</taxon>
        <taxon>Viridiplantae</taxon>
        <taxon>Streptophyta</taxon>
        <taxon>Embryophyta</taxon>
        <taxon>Tracheophyta</taxon>
        <taxon>Spermatophyta</taxon>
        <taxon>Magnoliopsida</taxon>
        <taxon>Liliopsida</taxon>
        <taxon>Asparagales</taxon>
        <taxon>Orchidaceae</taxon>
        <taxon>Epidendroideae</taxon>
        <taxon>Malaxideae</taxon>
        <taxon>Dendrobiinae</taxon>
        <taxon>Dendrobium</taxon>
    </lineage>
</organism>
<dbReference type="EMBL" id="JAGFBR010000013">
    <property type="protein sequence ID" value="KAH0456230.1"/>
    <property type="molecule type" value="Genomic_DNA"/>
</dbReference>
<feature type="compositionally biased region" description="Basic and acidic residues" evidence="1">
    <location>
        <begin position="149"/>
        <end position="160"/>
    </location>
</feature>
<keyword evidence="3" id="KW-1185">Reference proteome</keyword>
<evidence type="ECO:0000256" key="1">
    <source>
        <dbReference type="SAM" id="MobiDB-lite"/>
    </source>
</evidence>
<feature type="region of interest" description="Disordered" evidence="1">
    <location>
        <begin position="133"/>
        <end position="167"/>
    </location>
</feature>
<accession>A0AAV7GKE3</accession>
<proteinExistence type="predicted"/>
<reference evidence="2 3" key="1">
    <citation type="journal article" date="2021" name="Hortic Res">
        <title>Chromosome-scale assembly of the Dendrobium chrysotoxum genome enhances the understanding of orchid evolution.</title>
        <authorList>
            <person name="Zhang Y."/>
            <person name="Zhang G.Q."/>
            <person name="Zhang D."/>
            <person name="Liu X.D."/>
            <person name="Xu X.Y."/>
            <person name="Sun W.H."/>
            <person name="Yu X."/>
            <person name="Zhu X."/>
            <person name="Wang Z.W."/>
            <person name="Zhao X."/>
            <person name="Zhong W.Y."/>
            <person name="Chen H."/>
            <person name="Yin W.L."/>
            <person name="Huang T."/>
            <person name="Niu S.C."/>
            <person name="Liu Z.J."/>
        </authorList>
    </citation>
    <scope>NUCLEOTIDE SEQUENCE [LARGE SCALE GENOMIC DNA]</scope>
    <source>
        <strain evidence="2">Lindl</strain>
    </source>
</reference>
<dbReference type="Proteomes" id="UP000775213">
    <property type="component" value="Unassembled WGS sequence"/>
</dbReference>
<gene>
    <name evidence="2" type="ORF">IEQ34_014137</name>
</gene>
<evidence type="ECO:0000313" key="3">
    <source>
        <dbReference type="Proteomes" id="UP000775213"/>
    </source>
</evidence>